<proteinExistence type="predicted"/>
<dbReference type="Pfam" id="PF22090">
    <property type="entry name" value="Gins51_C"/>
    <property type="match status" value="1"/>
</dbReference>
<evidence type="ECO:0000259" key="1">
    <source>
        <dbReference type="Pfam" id="PF22090"/>
    </source>
</evidence>
<gene>
    <name evidence="2" type="ORF">LCGC14_1230000</name>
</gene>
<accession>A0A0F9PD76</accession>
<dbReference type="CDD" id="cd21695">
    <property type="entry name" value="GINS_B_archaea_Gins51"/>
    <property type="match status" value="1"/>
</dbReference>
<sequence>MSGSKEMDINSLYLIVLRETENESIQEIDTSLYTLVSDFIGKLKREEYDNIEAKIKDELVNITTNLITLLLNIRLSKVKNLERLDFANLLDEEKFVLDGEEEFRERTEMILSATLNGRTRVLETISQKNKTKSLVVRFLKEVDQIVGADLEKYGPFKSEDIATLPYDNAQALIAKKIAMKVLLED</sequence>
<feature type="domain" description="Gins51 C-terminal" evidence="1">
    <location>
        <begin position="136"/>
        <end position="181"/>
    </location>
</feature>
<name>A0A0F9PD76_9ZZZZ</name>
<organism evidence="2">
    <name type="scientific">marine sediment metagenome</name>
    <dbReference type="NCBI Taxonomy" id="412755"/>
    <lineage>
        <taxon>unclassified sequences</taxon>
        <taxon>metagenomes</taxon>
        <taxon>ecological metagenomes</taxon>
    </lineage>
</organism>
<comment type="caution">
    <text evidence="2">The sequence shown here is derived from an EMBL/GenBank/DDBJ whole genome shotgun (WGS) entry which is preliminary data.</text>
</comment>
<reference evidence="2" key="1">
    <citation type="journal article" date="2015" name="Nature">
        <title>Complex archaea that bridge the gap between prokaryotes and eukaryotes.</title>
        <authorList>
            <person name="Spang A."/>
            <person name="Saw J.H."/>
            <person name="Jorgensen S.L."/>
            <person name="Zaremba-Niedzwiedzka K."/>
            <person name="Martijn J."/>
            <person name="Lind A.E."/>
            <person name="van Eijk R."/>
            <person name="Schleper C."/>
            <person name="Guy L."/>
            <person name="Ettema T.J."/>
        </authorList>
    </citation>
    <scope>NUCLEOTIDE SEQUENCE</scope>
</reference>
<dbReference type="Gene3D" id="3.40.5.50">
    <property type="match status" value="1"/>
</dbReference>
<dbReference type="AlphaFoldDB" id="A0A0F9PD76"/>
<evidence type="ECO:0000313" key="2">
    <source>
        <dbReference type="EMBL" id="KKM91292.1"/>
    </source>
</evidence>
<dbReference type="InterPro" id="IPR054314">
    <property type="entry name" value="Gins51_C"/>
</dbReference>
<protein>
    <recommendedName>
        <fullName evidence="1">Gins51 C-terminal domain-containing protein</fullName>
    </recommendedName>
</protein>
<dbReference type="EMBL" id="LAZR01006555">
    <property type="protein sequence ID" value="KKM91292.1"/>
    <property type="molecule type" value="Genomic_DNA"/>
</dbReference>